<keyword evidence="2" id="KW-1185">Reference proteome</keyword>
<accession>A0ACC1HKC0</accession>
<comment type="caution">
    <text evidence="1">The sequence shown here is derived from an EMBL/GenBank/DDBJ whole genome shotgun (WGS) entry which is preliminary data.</text>
</comment>
<gene>
    <name evidence="1" type="ORF">EV182_007072</name>
</gene>
<protein>
    <submittedName>
        <fullName evidence="1">Uncharacterized protein</fullName>
    </submittedName>
</protein>
<proteinExistence type="predicted"/>
<dbReference type="EMBL" id="JAMZIH010003157">
    <property type="protein sequence ID" value="KAJ1677008.1"/>
    <property type="molecule type" value="Genomic_DNA"/>
</dbReference>
<organism evidence="1 2">
    <name type="scientific">Spiromyces aspiralis</name>
    <dbReference type="NCBI Taxonomy" id="68401"/>
    <lineage>
        <taxon>Eukaryota</taxon>
        <taxon>Fungi</taxon>
        <taxon>Fungi incertae sedis</taxon>
        <taxon>Zoopagomycota</taxon>
        <taxon>Kickxellomycotina</taxon>
        <taxon>Kickxellomycetes</taxon>
        <taxon>Kickxellales</taxon>
        <taxon>Kickxellaceae</taxon>
        <taxon>Spiromyces</taxon>
    </lineage>
</organism>
<feature type="non-terminal residue" evidence="1">
    <location>
        <position position="65"/>
    </location>
</feature>
<sequence length="65" mass="6831">MATVRAPTAFRPFLQPHFYEGVAFPKAGPVPPTQSRNSYSEGIATTDSLGCGGRIGGVTNHAALR</sequence>
<evidence type="ECO:0000313" key="1">
    <source>
        <dbReference type="EMBL" id="KAJ1677008.1"/>
    </source>
</evidence>
<reference evidence="1" key="1">
    <citation type="submission" date="2022-06" db="EMBL/GenBank/DDBJ databases">
        <title>Phylogenomic reconstructions and comparative analyses of Kickxellomycotina fungi.</title>
        <authorList>
            <person name="Reynolds N.K."/>
            <person name="Stajich J.E."/>
            <person name="Barry K."/>
            <person name="Grigoriev I.V."/>
            <person name="Crous P."/>
            <person name="Smith M.E."/>
        </authorList>
    </citation>
    <scope>NUCLEOTIDE SEQUENCE</scope>
    <source>
        <strain evidence="1">RSA 2271</strain>
    </source>
</reference>
<dbReference type="Proteomes" id="UP001145114">
    <property type="component" value="Unassembled WGS sequence"/>
</dbReference>
<name>A0ACC1HKC0_9FUNG</name>
<evidence type="ECO:0000313" key="2">
    <source>
        <dbReference type="Proteomes" id="UP001145114"/>
    </source>
</evidence>